<keyword evidence="5" id="KW-1185">Reference proteome</keyword>
<sequence length="214" mass="24399">MTPIQEFFKQEMSRRGDLTSKQKQILEASLTLFAEKGFEKTSTADIAAMAGVAEGTVYRHYKTKRELLLAVLAPLMAVMPNMVAEFDENTVRKPITTLQEFVQNLVRDRLEFLDVNYKEVKVLAGELLFNTDLRREFINSLLSKTEVFSDLTKTLDRLKAEGKVVDWPTDLILQFTLSTLIGFVGRQFIELPSELTKDQREKMTVAFLVKGLTP</sequence>
<dbReference type="Proteomes" id="UP000245080">
    <property type="component" value="Unassembled WGS sequence"/>
</dbReference>
<dbReference type="InterPro" id="IPR009057">
    <property type="entry name" value="Homeodomain-like_sf"/>
</dbReference>
<evidence type="ECO:0000259" key="3">
    <source>
        <dbReference type="PROSITE" id="PS50977"/>
    </source>
</evidence>
<keyword evidence="1 2" id="KW-0238">DNA-binding</keyword>
<dbReference type="AlphaFoldDB" id="A0A2V1MZX1"/>
<organism evidence="4 5">
    <name type="scientific">Levilactobacillus bambusae</name>
    <dbReference type="NCBI Taxonomy" id="2024736"/>
    <lineage>
        <taxon>Bacteria</taxon>
        <taxon>Bacillati</taxon>
        <taxon>Bacillota</taxon>
        <taxon>Bacilli</taxon>
        <taxon>Lactobacillales</taxon>
        <taxon>Lactobacillaceae</taxon>
        <taxon>Levilactobacillus</taxon>
    </lineage>
</organism>
<feature type="DNA-binding region" description="H-T-H motif" evidence="2">
    <location>
        <begin position="42"/>
        <end position="61"/>
    </location>
</feature>
<evidence type="ECO:0000313" key="5">
    <source>
        <dbReference type="Proteomes" id="UP000245080"/>
    </source>
</evidence>
<evidence type="ECO:0000256" key="2">
    <source>
        <dbReference type="PROSITE-ProRule" id="PRU00335"/>
    </source>
</evidence>
<dbReference type="PANTHER" id="PTHR30055">
    <property type="entry name" value="HTH-TYPE TRANSCRIPTIONAL REGULATOR RUTR"/>
    <property type="match status" value="1"/>
</dbReference>
<dbReference type="PANTHER" id="PTHR30055:SF222">
    <property type="entry name" value="REGULATORY PROTEIN"/>
    <property type="match status" value="1"/>
</dbReference>
<proteinExistence type="predicted"/>
<evidence type="ECO:0000313" key="4">
    <source>
        <dbReference type="EMBL" id="PWG00539.1"/>
    </source>
</evidence>
<dbReference type="Pfam" id="PF00440">
    <property type="entry name" value="TetR_N"/>
    <property type="match status" value="1"/>
</dbReference>
<reference evidence="4 5" key="1">
    <citation type="journal article" date="2018" name="Int. J. Syst. Evol. Microbiol.">
        <title>Lactobacillus bambusae sp. nov., isolated from a traditional fermented Ma-bamboo shoots of Taiwan.</title>
        <authorList>
            <person name="Wang L.-T."/>
        </authorList>
    </citation>
    <scope>NUCLEOTIDE SEQUENCE [LARGE SCALE GENOMIC DNA]</scope>
    <source>
        <strain evidence="4 5">BS-W1</strain>
    </source>
</reference>
<dbReference type="PROSITE" id="PS50977">
    <property type="entry name" value="HTH_TETR_2"/>
    <property type="match status" value="1"/>
</dbReference>
<dbReference type="GO" id="GO:0006355">
    <property type="term" value="P:regulation of DNA-templated transcription"/>
    <property type="evidence" value="ECO:0007669"/>
    <property type="project" value="UniProtKB-ARBA"/>
</dbReference>
<dbReference type="PRINTS" id="PR00455">
    <property type="entry name" value="HTHTETR"/>
</dbReference>
<accession>A0A2V1MZX1</accession>
<dbReference type="EMBL" id="QCXQ01000002">
    <property type="protein sequence ID" value="PWG00539.1"/>
    <property type="molecule type" value="Genomic_DNA"/>
</dbReference>
<dbReference type="GO" id="GO:0003677">
    <property type="term" value="F:DNA binding"/>
    <property type="evidence" value="ECO:0007669"/>
    <property type="project" value="UniProtKB-UniRule"/>
</dbReference>
<dbReference type="InterPro" id="IPR001647">
    <property type="entry name" value="HTH_TetR"/>
</dbReference>
<protein>
    <submittedName>
        <fullName evidence="4">TetR/AcrR family transcriptional regulator</fullName>
    </submittedName>
</protein>
<dbReference type="RefSeq" id="WP_109250485.1">
    <property type="nucleotide sequence ID" value="NZ_QCXQ01000002.1"/>
</dbReference>
<dbReference type="InterPro" id="IPR050109">
    <property type="entry name" value="HTH-type_TetR-like_transc_reg"/>
</dbReference>
<dbReference type="Gene3D" id="1.10.357.10">
    <property type="entry name" value="Tetracycline Repressor, domain 2"/>
    <property type="match status" value="1"/>
</dbReference>
<gene>
    <name evidence="4" type="ORF">DCM90_06345</name>
</gene>
<dbReference type="SUPFAM" id="SSF46689">
    <property type="entry name" value="Homeodomain-like"/>
    <property type="match status" value="1"/>
</dbReference>
<feature type="domain" description="HTH tetR-type" evidence="3">
    <location>
        <begin position="19"/>
        <end position="79"/>
    </location>
</feature>
<evidence type="ECO:0000256" key="1">
    <source>
        <dbReference type="ARBA" id="ARBA00023125"/>
    </source>
</evidence>
<dbReference type="OrthoDB" id="9780824at2"/>
<name>A0A2V1MZX1_9LACO</name>
<comment type="caution">
    <text evidence="4">The sequence shown here is derived from an EMBL/GenBank/DDBJ whole genome shotgun (WGS) entry which is preliminary data.</text>
</comment>